<dbReference type="OrthoDB" id="444265at2759"/>
<dbReference type="Gene3D" id="2.60.200.20">
    <property type="match status" value="1"/>
</dbReference>
<dbReference type="SMART" id="SM00240">
    <property type="entry name" value="FHA"/>
    <property type="match status" value="1"/>
</dbReference>
<evidence type="ECO:0000313" key="3">
    <source>
        <dbReference type="Proteomes" id="UP000663760"/>
    </source>
</evidence>
<evidence type="ECO:0000313" key="2">
    <source>
        <dbReference type="EMBL" id="CAA7400320.1"/>
    </source>
</evidence>
<name>A0A7I8KR73_SPIIN</name>
<proteinExistence type="predicted"/>
<dbReference type="InterPro" id="IPR000253">
    <property type="entry name" value="FHA_dom"/>
</dbReference>
<keyword evidence="3" id="KW-1185">Reference proteome</keyword>
<dbReference type="Pfam" id="PF00498">
    <property type="entry name" value="FHA"/>
    <property type="match status" value="1"/>
</dbReference>
<feature type="domain" description="FHA" evidence="1">
    <location>
        <begin position="56"/>
        <end position="107"/>
    </location>
</feature>
<dbReference type="InterPro" id="IPR008984">
    <property type="entry name" value="SMAD_FHA_dom_sf"/>
</dbReference>
<dbReference type="AlphaFoldDB" id="A0A7I8KR73"/>
<sequence>MGINDEMEEIGGVEEGMMPVFTVLKDGRVLKNIFLNEPPPEQEQGSPMRPRGEEKILVGRHPECHIVVDHPSISRFHLEIRVQASSRRISVVDLSSVHGTWISGNRLQPQVAMDLAEGDTMRIGASSRIYELHWIPQRTAFELDNHLVALPEARSLNHQARYSVVNELSCVLLYAF</sequence>
<accession>A0A7I8KR73</accession>
<dbReference type="PROSITE" id="PS50006">
    <property type="entry name" value="FHA_DOMAIN"/>
    <property type="match status" value="1"/>
</dbReference>
<dbReference type="PANTHER" id="PTHR22593:SF8">
    <property type="entry name" value="FHA DOMAIN-CONTAINING PROTEIN PS1"/>
    <property type="match status" value="1"/>
</dbReference>
<dbReference type="EMBL" id="LR746271">
    <property type="protein sequence ID" value="CAA7400320.1"/>
    <property type="molecule type" value="Genomic_DNA"/>
</dbReference>
<reference evidence="2" key="1">
    <citation type="submission" date="2020-02" db="EMBL/GenBank/DDBJ databases">
        <authorList>
            <person name="Scholz U."/>
            <person name="Mascher M."/>
            <person name="Fiebig A."/>
        </authorList>
    </citation>
    <scope>NUCLEOTIDE SEQUENCE</scope>
</reference>
<gene>
    <name evidence="2" type="ORF">SI8410_08010998</name>
</gene>
<dbReference type="PANTHER" id="PTHR22593">
    <property type="entry name" value="TRANSMEMBRANE PROTEIN 18"/>
    <property type="match status" value="1"/>
</dbReference>
<dbReference type="SUPFAM" id="SSF49879">
    <property type="entry name" value="SMAD/FHA domain"/>
    <property type="match status" value="1"/>
</dbReference>
<dbReference type="GO" id="GO:0031965">
    <property type="term" value="C:nuclear membrane"/>
    <property type="evidence" value="ECO:0007669"/>
    <property type="project" value="TreeGrafter"/>
</dbReference>
<evidence type="ECO:0000259" key="1">
    <source>
        <dbReference type="PROSITE" id="PS50006"/>
    </source>
</evidence>
<organism evidence="2 3">
    <name type="scientific">Spirodela intermedia</name>
    <name type="common">Intermediate duckweed</name>
    <dbReference type="NCBI Taxonomy" id="51605"/>
    <lineage>
        <taxon>Eukaryota</taxon>
        <taxon>Viridiplantae</taxon>
        <taxon>Streptophyta</taxon>
        <taxon>Embryophyta</taxon>
        <taxon>Tracheophyta</taxon>
        <taxon>Spermatophyta</taxon>
        <taxon>Magnoliopsida</taxon>
        <taxon>Liliopsida</taxon>
        <taxon>Araceae</taxon>
        <taxon>Lemnoideae</taxon>
        <taxon>Spirodela</taxon>
    </lineage>
</organism>
<protein>
    <recommendedName>
        <fullName evidence="1">FHA domain-containing protein</fullName>
    </recommendedName>
</protein>
<dbReference type="Proteomes" id="UP000663760">
    <property type="component" value="Chromosome 8"/>
</dbReference>